<dbReference type="InterPro" id="IPR003175">
    <property type="entry name" value="CDI_dom"/>
</dbReference>
<protein>
    <recommendedName>
        <fullName evidence="4">Cyclin-dependent kinase inhibitor domain-containing protein</fullName>
    </recommendedName>
</protein>
<reference evidence="5" key="1">
    <citation type="submission" date="2022-05" db="EMBL/GenBank/DDBJ databases">
        <authorList>
            <person name="Okamura Y."/>
        </authorList>
    </citation>
    <scope>NUCLEOTIDE SEQUENCE</scope>
</reference>
<comment type="caution">
    <text evidence="5">The sequence shown here is derived from an EMBL/GenBank/DDBJ whole genome shotgun (WGS) entry which is preliminary data.</text>
</comment>
<feature type="region of interest" description="Disordered" evidence="3">
    <location>
        <begin position="106"/>
        <end position="167"/>
    </location>
</feature>
<comment type="similarity">
    <text evidence="1">Belongs to the CDI family.</text>
</comment>
<evidence type="ECO:0000259" key="4">
    <source>
        <dbReference type="Pfam" id="PF02234"/>
    </source>
</evidence>
<feature type="compositionally biased region" description="Low complexity" evidence="3">
    <location>
        <begin position="109"/>
        <end position="122"/>
    </location>
</feature>
<dbReference type="GO" id="GO:0005634">
    <property type="term" value="C:nucleus"/>
    <property type="evidence" value="ECO:0007669"/>
    <property type="project" value="InterPro"/>
</dbReference>
<gene>
    <name evidence="5" type="ORF">PIBRA_LOCUS2661</name>
</gene>
<proteinExistence type="inferred from homology"/>
<dbReference type="Gene3D" id="4.10.365.10">
    <property type="entry name" value="p27"/>
    <property type="match status" value="1"/>
</dbReference>
<feature type="compositionally biased region" description="Low complexity" evidence="3">
    <location>
        <begin position="128"/>
        <end position="145"/>
    </location>
</feature>
<keyword evidence="2" id="KW-0649">Protein kinase inhibitor</keyword>
<dbReference type="GO" id="GO:0051726">
    <property type="term" value="P:regulation of cell cycle"/>
    <property type="evidence" value="ECO:0007669"/>
    <property type="project" value="InterPro"/>
</dbReference>
<dbReference type="Pfam" id="PF02234">
    <property type="entry name" value="CDI"/>
    <property type="match status" value="1"/>
</dbReference>
<evidence type="ECO:0000313" key="5">
    <source>
        <dbReference type="EMBL" id="CAH4001525.1"/>
    </source>
</evidence>
<dbReference type="AlphaFoldDB" id="A0A9P0T9Q4"/>
<organism evidence="5 6">
    <name type="scientific">Pieris brassicae</name>
    <name type="common">White butterfly</name>
    <name type="synonym">Large white butterfly</name>
    <dbReference type="NCBI Taxonomy" id="7116"/>
    <lineage>
        <taxon>Eukaryota</taxon>
        <taxon>Metazoa</taxon>
        <taxon>Ecdysozoa</taxon>
        <taxon>Arthropoda</taxon>
        <taxon>Hexapoda</taxon>
        <taxon>Insecta</taxon>
        <taxon>Pterygota</taxon>
        <taxon>Neoptera</taxon>
        <taxon>Endopterygota</taxon>
        <taxon>Lepidoptera</taxon>
        <taxon>Glossata</taxon>
        <taxon>Ditrysia</taxon>
        <taxon>Papilionoidea</taxon>
        <taxon>Pieridae</taxon>
        <taxon>Pierinae</taxon>
        <taxon>Pieris</taxon>
    </lineage>
</organism>
<evidence type="ECO:0000313" key="6">
    <source>
        <dbReference type="Proteomes" id="UP001152562"/>
    </source>
</evidence>
<dbReference type="Proteomes" id="UP001152562">
    <property type="component" value="Unassembled WGS sequence"/>
</dbReference>
<name>A0A9P0T9Q4_PIEBR</name>
<evidence type="ECO:0000256" key="3">
    <source>
        <dbReference type="SAM" id="MobiDB-lite"/>
    </source>
</evidence>
<dbReference type="GO" id="GO:0004861">
    <property type="term" value="F:cyclin-dependent protein serine/threonine kinase inhibitor activity"/>
    <property type="evidence" value="ECO:0007669"/>
    <property type="project" value="InterPro"/>
</dbReference>
<dbReference type="EMBL" id="CALOZG010000003">
    <property type="protein sequence ID" value="CAH4001525.1"/>
    <property type="molecule type" value="Genomic_DNA"/>
</dbReference>
<accession>A0A9P0T9Q4</accession>
<dbReference type="InterPro" id="IPR044898">
    <property type="entry name" value="CDI_dom_sf"/>
</dbReference>
<sequence>MAAGGRTPKQRRFEISAVMGRTTPRRRRGSCKCLFGAPDRDETKRLMAEQYARDRKRFIKRFNFDVETDCAYKPSKLDSPVKFCEDKESPRTGVEALACVENTEVRVLGSPSRRSAGSSPRTPRTPKTPRAARTPRTPRTPASRRQLQMTDYWTLRKHADPASDKEN</sequence>
<feature type="domain" description="Cyclin-dependent kinase inhibitor" evidence="4">
    <location>
        <begin position="33"/>
        <end position="70"/>
    </location>
</feature>
<evidence type="ECO:0000256" key="2">
    <source>
        <dbReference type="ARBA" id="ARBA00023013"/>
    </source>
</evidence>
<keyword evidence="6" id="KW-1185">Reference proteome</keyword>
<feature type="compositionally biased region" description="Basic and acidic residues" evidence="3">
    <location>
        <begin position="157"/>
        <end position="167"/>
    </location>
</feature>
<evidence type="ECO:0000256" key="1">
    <source>
        <dbReference type="ARBA" id="ARBA00006726"/>
    </source>
</evidence>